<name>A0A8K0VGT3_9RHOB</name>
<dbReference type="PROSITE" id="PS50943">
    <property type="entry name" value="HTH_CROC1"/>
    <property type="match status" value="1"/>
</dbReference>
<dbReference type="GO" id="GO:0003677">
    <property type="term" value="F:DNA binding"/>
    <property type="evidence" value="ECO:0007669"/>
    <property type="project" value="InterPro"/>
</dbReference>
<proteinExistence type="predicted"/>
<accession>A0A8K0VGT3</accession>
<organism evidence="2 3">
    <name type="scientific">Szabonella alba</name>
    <dbReference type="NCBI Taxonomy" id="2804194"/>
    <lineage>
        <taxon>Bacteria</taxon>
        <taxon>Pseudomonadati</taxon>
        <taxon>Pseudomonadota</taxon>
        <taxon>Alphaproteobacteria</taxon>
        <taxon>Rhodobacterales</taxon>
        <taxon>Paracoccaceae</taxon>
        <taxon>Szabonella</taxon>
    </lineage>
</organism>
<evidence type="ECO:0000259" key="1">
    <source>
        <dbReference type="PROSITE" id="PS50943"/>
    </source>
</evidence>
<gene>
    <name evidence="2" type="ORF">JL811_19475</name>
</gene>
<sequence length="266" mass="29442">MGNKEHLYFPVNLKNSLAGLGDLSYVAGRIGVSRQQLSRYLSGAQMPTYETLRSISEFVGVELNDLLSDPSLLNLPQRKSRSPQKVASEDVLDLTEFLSDQGAYNLDTYDLMGVYEVYCLSTLIGRDLYRGIAIIFKFGDFHLIRSPRTKGIGSLVLSASTKSMRHAILMRSPSQLFSAGIFNLDGQGHRFGLLDLSFPASSLKQDMIGVLLTRKLKGMTPLDSMRVLFRRLPEGSKIHKYIKNTGAINAEATPASVISILKNVHL</sequence>
<dbReference type="EMBL" id="JAESVN010000023">
    <property type="protein sequence ID" value="MBL4919394.1"/>
    <property type="molecule type" value="Genomic_DNA"/>
</dbReference>
<evidence type="ECO:0000313" key="2">
    <source>
        <dbReference type="EMBL" id="MBL4919394.1"/>
    </source>
</evidence>
<protein>
    <submittedName>
        <fullName evidence="2">Helix-turn-helix transcriptional regulator</fullName>
    </submittedName>
</protein>
<dbReference type="Pfam" id="PF01381">
    <property type="entry name" value="HTH_3"/>
    <property type="match status" value="1"/>
</dbReference>
<dbReference type="InterPro" id="IPR001387">
    <property type="entry name" value="Cro/C1-type_HTH"/>
</dbReference>
<feature type="domain" description="HTH cro/C1-type" evidence="1">
    <location>
        <begin position="26"/>
        <end position="66"/>
    </location>
</feature>
<dbReference type="RefSeq" id="WP_202690373.1">
    <property type="nucleotide sequence ID" value="NZ_JAESVN010000023.1"/>
</dbReference>
<dbReference type="Proteomes" id="UP000648908">
    <property type="component" value="Unassembled WGS sequence"/>
</dbReference>
<comment type="caution">
    <text evidence="2">The sequence shown here is derived from an EMBL/GenBank/DDBJ whole genome shotgun (WGS) entry which is preliminary data.</text>
</comment>
<dbReference type="AlphaFoldDB" id="A0A8K0VGT3"/>
<keyword evidence="3" id="KW-1185">Reference proteome</keyword>
<dbReference type="CDD" id="cd00093">
    <property type="entry name" value="HTH_XRE"/>
    <property type="match status" value="1"/>
</dbReference>
<dbReference type="InterPro" id="IPR010982">
    <property type="entry name" value="Lambda_DNA-bd_dom_sf"/>
</dbReference>
<dbReference type="SMART" id="SM00530">
    <property type="entry name" value="HTH_XRE"/>
    <property type="match status" value="1"/>
</dbReference>
<dbReference type="Gene3D" id="1.10.260.40">
    <property type="entry name" value="lambda repressor-like DNA-binding domains"/>
    <property type="match status" value="1"/>
</dbReference>
<reference evidence="2" key="1">
    <citation type="submission" date="2021-01" db="EMBL/GenBank/DDBJ databases">
        <title>Tabrizicola alba sp. nov. a motile alkaliphilic bacterium isolated from a soda lake.</title>
        <authorList>
            <person name="Szuroczki S."/>
            <person name="Abbaszade G."/>
            <person name="Schumann P."/>
            <person name="Toth E."/>
        </authorList>
    </citation>
    <scope>NUCLEOTIDE SEQUENCE</scope>
    <source>
        <strain evidence="2">DMG-N-6</strain>
    </source>
</reference>
<evidence type="ECO:0000313" key="3">
    <source>
        <dbReference type="Proteomes" id="UP000648908"/>
    </source>
</evidence>
<dbReference type="SUPFAM" id="SSF47413">
    <property type="entry name" value="lambda repressor-like DNA-binding domains"/>
    <property type="match status" value="1"/>
</dbReference>